<keyword evidence="4" id="KW-1185">Reference proteome</keyword>
<gene>
    <name evidence="3" type="ORF">INT47_004574</name>
</gene>
<feature type="domain" description="Zn(2)-C6 fungal-type" evidence="2">
    <location>
        <begin position="8"/>
        <end position="37"/>
    </location>
</feature>
<dbReference type="SUPFAM" id="SSF57701">
    <property type="entry name" value="Zn2/Cys6 DNA-binding domain"/>
    <property type="match status" value="1"/>
</dbReference>
<dbReference type="EMBL" id="JAEPRD010000007">
    <property type="protein sequence ID" value="KAG2211887.1"/>
    <property type="molecule type" value="Genomic_DNA"/>
</dbReference>
<dbReference type="InterPro" id="IPR001138">
    <property type="entry name" value="Zn2Cys6_DnaBD"/>
</dbReference>
<dbReference type="PANTHER" id="PTHR46910:SF1">
    <property type="entry name" value="MISCELLANEOUS ZN(II)2CYS6 TRANSCRIPTION FACTOR (EUROFUNG)-RELATED"/>
    <property type="match status" value="1"/>
</dbReference>
<accession>A0A8H7RKG6</accession>
<dbReference type="Proteomes" id="UP000603453">
    <property type="component" value="Unassembled WGS sequence"/>
</dbReference>
<dbReference type="InterPro" id="IPR050987">
    <property type="entry name" value="AtrR-like"/>
</dbReference>
<dbReference type="GO" id="GO:0000981">
    <property type="term" value="F:DNA-binding transcription factor activity, RNA polymerase II-specific"/>
    <property type="evidence" value="ECO:0007669"/>
    <property type="project" value="InterPro"/>
</dbReference>
<dbReference type="OrthoDB" id="39175at2759"/>
<reference evidence="3" key="1">
    <citation type="submission" date="2020-12" db="EMBL/GenBank/DDBJ databases">
        <title>Metabolic potential, ecology and presence of endohyphal bacteria is reflected in genomic diversity of Mucoromycotina.</title>
        <authorList>
            <person name="Muszewska A."/>
            <person name="Okrasinska A."/>
            <person name="Steczkiewicz K."/>
            <person name="Drgas O."/>
            <person name="Orlowska M."/>
            <person name="Perlinska-Lenart U."/>
            <person name="Aleksandrzak-Piekarczyk T."/>
            <person name="Szatraj K."/>
            <person name="Zielenkiewicz U."/>
            <person name="Pilsyk S."/>
            <person name="Malc E."/>
            <person name="Mieczkowski P."/>
            <person name="Kruszewska J.S."/>
            <person name="Biernat P."/>
            <person name="Pawlowska J."/>
        </authorList>
    </citation>
    <scope>NUCLEOTIDE SEQUENCE</scope>
    <source>
        <strain evidence="3">WA0000017839</strain>
    </source>
</reference>
<evidence type="ECO:0000313" key="3">
    <source>
        <dbReference type="EMBL" id="KAG2211887.1"/>
    </source>
</evidence>
<proteinExistence type="predicted"/>
<dbReference type="PROSITE" id="PS50048">
    <property type="entry name" value="ZN2_CY6_FUNGAL_2"/>
    <property type="match status" value="1"/>
</dbReference>
<sequence>MPSKRKISCLPCRIKKVKCDGDKPCQRCILKKADCIYQRPGAVGRPPKNAVVNKLVLTKSNQTNFCREFIIENVSISPVLTCSRYLRDSKSIDLSHYLDNIFCAHFKRAATIDSSIQQLEYSNVSPKIQVYDMTHYYTWMGADTANILMRRMSRMKLTYYTELEFTTTAMAYDSTASFFESPADNSLVINPLNSLPPQQAVRLIESFFCIHSHCCMFSKTMLLQSYWTDTADPLLLSVIYGTTLFKSQLLDGKPLILWDALNKKKRNPFLDYAYLLLSKYTAEATVSRYQALVLLALFEVTFGFPKRGISLFHVSNLIAARLGLFDNSMPAGLTEVEKELLLMTFWSAYQCTIRGCVELEKIPREALARHQHSYPPVNIKKSKSYQYDSENNNTKPVKTYYYMIETFYIKSVISKFSCKLILQLPQHNKDAIDKDTPPSNKKWFNTKAGIDAILQEFKEFNQKNHHTFSILQDYTLEMYRLFYTICLGFKRTMLDNKNFTLHQRHIPEPLDLTDVENILAISHVVSDAITVIQRTFVYLSDPSCLHEENCMFLPRGIMVSAIDASVQVLMYSYRLERSEQIRYYLDMALTLLGVDIIWGDWGTAELLKRAIQKFLFQNPPTVVVPENIFSSSFDWMTSLLQPQQNYMNSPWLPADEPWIQDINNILFPPSPISASSCIGPPDIQNDNTQNDLDALFNNLF</sequence>
<name>A0A8H7RKG6_9FUNG</name>
<dbReference type="PROSITE" id="PS00463">
    <property type="entry name" value="ZN2_CY6_FUNGAL_1"/>
    <property type="match status" value="1"/>
</dbReference>
<dbReference type="PANTHER" id="PTHR46910">
    <property type="entry name" value="TRANSCRIPTION FACTOR PDR1"/>
    <property type="match status" value="1"/>
</dbReference>
<dbReference type="AlphaFoldDB" id="A0A8H7RKG6"/>
<comment type="caution">
    <text evidence="3">The sequence shown here is derived from an EMBL/GenBank/DDBJ whole genome shotgun (WGS) entry which is preliminary data.</text>
</comment>
<protein>
    <recommendedName>
        <fullName evidence="2">Zn(2)-C6 fungal-type domain-containing protein</fullName>
    </recommendedName>
</protein>
<evidence type="ECO:0000256" key="1">
    <source>
        <dbReference type="ARBA" id="ARBA00023242"/>
    </source>
</evidence>
<dbReference type="InterPro" id="IPR036864">
    <property type="entry name" value="Zn2-C6_fun-type_DNA-bd_sf"/>
</dbReference>
<dbReference type="GO" id="GO:0008270">
    <property type="term" value="F:zinc ion binding"/>
    <property type="evidence" value="ECO:0007669"/>
    <property type="project" value="InterPro"/>
</dbReference>
<evidence type="ECO:0000259" key="2">
    <source>
        <dbReference type="PROSITE" id="PS50048"/>
    </source>
</evidence>
<organism evidence="3 4">
    <name type="scientific">Mucor saturninus</name>
    <dbReference type="NCBI Taxonomy" id="64648"/>
    <lineage>
        <taxon>Eukaryota</taxon>
        <taxon>Fungi</taxon>
        <taxon>Fungi incertae sedis</taxon>
        <taxon>Mucoromycota</taxon>
        <taxon>Mucoromycotina</taxon>
        <taxon>Mucoromycetes</taxon>
        <taxon>Mucorales</taxon>
        <taxon>Mucorineae</taxon>
        <taxon>Mucoraceae</taxon>
        <taxon>Mucor</taxon>
    </lineage>
</organism>
<dbReference type="CDD" id="cd12148">
    <property type="entry name" value="fungal_TF_MHR"/>
    <property type="match status" value="1"/>
</dbReference>
<evidence type="ECO:0000313" key="4">
    <source>
        <dbReference type="Proteomes" id="UP000603453"/>
    </source>
</evidence>
<dbReference type="SMART" id="SM00066">
    <property type="entry name" value="GAL4"/>
    <property type="match status" value="1"/>
</dbReference>
<keyword evidence="1" id="KW-0539">Nucleus</keyword>
<dbReference type="Gene3D" id="4.10.240.10">
    <property type="entry name" value="Zn(2)-C6 fungal-type DNA-binding domain"/>
    <property type="match status" value="1"/>
</dbReference>
<dbReference type="CDD" id="cd00067">
    <property type="entry name" value="GAL4"/>
    <property type="match status" value="1"/>
</dbReference>
<dbReference type="Pfam" id="PF00172">
    <property type="entry name" value="Zn_clus"/>
    <property type="match status" value="1"/>
</dbReference>